<name>A0ABT8ST49_9HYPH</name>
<feature type="signal peptide" evidence="1">
    <location>
        <begin position="1"/>
        <end position="20"/>
    </location>
</feature>
<comment type="caution">
    <text evidence="2">The sequence shown here is derived from an EMBL/GenBank/DDBJ whole genome shotgun (WGS) entry which is preliminary data.</text>
</comment>
<protein>
    <recommendedName>
        <fullName evidence="4">Surface antigen domain-containing protein</fullName>
    </recommendedName>
</protein>
<dbReference type="RefSeq" id="WP_302075679.1">
    <property type="nucleotide sequence ID" value="NZ_JAUKWQ010000001.1"/>
</dbReference>
<keyword evidence="1" id="KW-0732">Signal</keyword>
<gene>
    <name evidence="2" type="ORF">Q2T52_05645</name>
</gene>
<feature type="chain" id="PRO_5047296198" description="Surface antigen domain-containing protein" evidence="1">
    <location>
        <begin position="21"/>
        <end position="141"/>
    </location>
</feature>
<dbReference type="PROSITE" id="PS51257">
    <property type="entry name" value="PROKAR_LIPOPROTEIN"/>
    <property type="match status" value="1"/>
</dbReference>
<evidence type="ECO:0000256" key="1">
    <source>
        <dbReference type="SAM" id="SignalP"/>
    </source>
</evidence>
<organism evidence="2 3">
    <name type="scientific">Rhizobium oryzicola</name>
    <dbReference type="NCBI Taxonomy" id="1232668"/>
    <lineage>
        <taxon>Bacteria</taxon>
        <taxon>Pseudomonadati</taxon>
        <taxon>Pseudomonadota</taxon>
        <taxon>Alphaproteobacteria</taxon>
        <taxon>Hyphomicrobiales</taxon>
        <taxon>Rhizobiaceae</taxon>
        <taxon>Rhizobium/Agrobacterium group</taxon>
        <taxon>Rhizobium</taxon>
    </lineage>
</organism>
<dbReference type="PIRSF" id="PIRSF002721">
    <property type="entry name" value="Surface_antigen_Rickettsia"/>
    <property type="match status" value="1"/>
</dbReference>
<reference evidence="2" key="2">
    <citation type="submission" date="2023-07" db="EMBL/GenBank/DDBJ databases">
        <authorList>
            <person name="Sun H."/>
        </authorList>
    </citation>
    <scope>NUCLEOTIDE SEQUENCE</scope>
    <source>
        <strain evidence="2">05753</strain>
    </source>
</reference>
<proteinExistence type="predicted"/>
<evidence type="ECO:0008006" key="4">
    <source>
        <dbReference type="Google" id="ProtNLM"/>
    </source>
</evidence>
<evidence type="ECO:0000313" key="2">
    <source>
        <dbReference type="EMBL" id="MDO1581577.1"/>
    </source>
</evidence>
<evidence type="ECO:0000313" key="3">
    <source>
        <dbReference type="Proteomes" id="UP001169006"/>
    </source>
</evidence>
<dbReference type="InterPro" id="IPR016364">
    <property type="entry name" value="Surface_antigen_Rickettsia"/>
</dbReference>
<dbReference type="Proteomes" id="UP001169006">
    <property type="component" value="Unassembled WGS sequence"/>
</dbReference>
<dbReference type="EMBL" id="JAUKWQ010000001">
    <property type="protein sequence ID" value="MDO1581577.1"/>
    <property type="molecule type" value="Genomic_DNA"/>
</dbReference>
<sequence length="141" mass="14742">MHIRFARLAMSLLLSTGLLAGCTTTGKGSGGGLFSSGSSQSTLYISSLEGGIVGRSGVQLDSGDRRKALEAEYRALEVATVGQTVEWEGKGVSGEVVAAAPYQVGSQNCRQYTHTLNTQGREVKTRGAACRNADGTWTPLT</sequence>
<keyword evidence="3" id="KW-1185">Reference proteome</keyword>
<reference evidence="2" key="1">
    <citation type="journal article" date="2015" name="Int. J. Syst. Evol. Microbiol.">
        <title>Rhizobium oryzicola sp. nov., potential plant-growth-promoting endophytic bacteria isolated from rice roots.</title>
        <authorList>
            <person name="Zhang X.X."/>
            <person name="Gao J.S."/>
            <person name="Cao Y.H."/>
            <person name="Sheirdil R.A."/>
            <person name="Wang X.C."/>
            <person name="Zhang L."/>
        </authorList>
    </citation>
    <scope>NUCLEOTIDE SEQUENCE</scope>
    <source>
        <strain evidence="2">05753</strain>
    </source>
</reference>
<accession>A0ABT8ST49</accession>